<keyword evidence="6 9" id="KW-0863">Zinc-finger</keyword>
<evidence type="ECO:0000256" key="1">
    <source>
        <dbReference type="ARBA" id="ARBA00004496"/>
    </source>
</evidence>
<keyword evidence="7" id="KW-0862">Zinc</keyword>
<dbReference type="SMART" id="SM00451">
    <property type="entry name" value="ZnF_U1"/>
    <property type="match status" value="2"/>
</dbReference>
<dbReference type="InterPro" id="IPR022755">
    <property type="entry name" value="Znf_C2H2_jaz"/>
</dbReference>
<dbReference type="GO" id="GO:0005737">
    <property type="term" value="C:cytoplasm"/>
    <property type="evidence" value="ECO:0007669"/>
    <property type="project" value="UniProtKB-SubCell"/>
</dbReference>
<organism evidence="12 13">
    <name type="scientific">Batillaria attramentaria</name>
    <dbReference type="NCBI Taxonomy" id="370345"/>
    <lineage>
        <taxon>Eukaryota</taxon>
        <taxon>Metazoa</taxon>
        <taxon>Spiralia</taxon>
        <taxon>Lophotrochozoa</taxon>
        <taxon>Mollusca</taxon>
        <taxon>Gastropoda</taxon>
        <taxon>Caenogastropoda</taxon>
        <taxon>Sorbeoconcha</taxon>
        <taxon>Cerithioidea</taxon>
        <taxon>Batillariidae</taxon>
        <taxon>Batillaria</taxon>
    </lineage>
</organism>
<dbReference type="SMART" id="SM00355">
    <property type="entry name" value="ZnF_C2H2"/>
    <property type="match status" value="4"/>
</dbReference>
<keyword evidence="3" id="KW-0690">Ribosome biogenesis</keyword>
<feature type="compositionally biased region" description="Acidic residues" evidence="10">
    <location>
        <begin position="124"/>
        <end position="141"/>
    </location>
</feature>
<evidence type="ECO:0000256" key="8">
    <source>
        <dbReference type="ARBA" id="ARBA00034126"/>
    </source>
</evidence>
<dbReference type="GO" id="GO:0008270">
    <property type="term" value="F:zinc ion binding"/>
    <property type="evidence" value="ECO:0007669"/>
    <property type="project" value="UniProtKB-KW"/>
</dbReference>
<evidence type="ECO:0000256" key="6">
    <source>
        <dbReference type="ARBA" id="ARBA00022771"/>
    </source>
</evidence>
<dbReference type="SUPFAM" id="SSF57667">
    <property type="entry name" value="beta-beta-alpha zinc fingers"/>
    <property type="match status" value="2"/>
</dbReference>
<evidence type="ECO:0000313" key="12">
    <source>
        <dbReference type="EMBL" id="KAK7499347.1"/>
    </source>
</evidence>
<evidence type="ECO:0000256" key="9">
    <source>
        <dbReference type="PROSITE-ProRule" id="PRU00042"/>
    </source>
</evidence>
<dbReference type="PANTHER" id="PTHR13182:SF8">
    <property type="entry name" value="CYTOPLASMIC 60S SUBUNIT BIOGENESIS FACTOR ZNF622"/>
    <property type="match status" value="1"/>
</dbReference>
<sequence>MSLLYTCITCRAAFADPDKQREHYKTDWHRYNLKRKVAEMPPVTGEFFNEKVLQKRTQMAAQEGVKDSYCQACNKHFRSENALDSHVRSKKHREMEALAVRSGQASGTGSKPQKAPVPKPSADGDSENGSDIADDDSDVESWDGTETLGLEECLFCPHVSSSLEENMDHMTVKHSFFLPDAEYISDLEGLIVYLGEKISQGHMCLWCNDRTKMFYNMRDVQKHMVDKGHCKIKHDDQTMYEYADYYDYRSSYPDSGSGGTAAEGEVMEPQQLVSSGFELVLPSGSSIGHRSLARYYRQNLAAKRRETRNVLSKVLAGYRALGWTGTTGPQMEQRAKDMQFLQRLKTKHHMQLGVKANKLQKHFRDPNN</sequence>
<dbReference type="InterPro" id="IPR040025">
    <property type="entry name" value="Znf622/Rei1/Reh1"/>
</dbReference>
<keyword evidence="2" id="KW-0963">Cytoplasm</keyword>
<protein>
    <recommendedName>
        <fullName evidence="11">C2H2-type domain-containing protein</fullName>
    </recommendedName>
</protein>
<feature type="domain" description="C2H2-type" evidence="11">
    <location>
        <begin position="68"/>
        <end position="97"/>
    </location>
</feature>
<evidence type="ECO:0000313" key="13">
    <source>
        <dbReference type="Proteomes" id="UP001519460"/>
    </source>
</evidence>
<dbReference type="GO" id="GO:0042273">
    <property type="term" value="P:ribosomal large subunit biogenesis"/>
    <property type="evidence" value="ECO:0007669"/>
    <property type="project" value="UniProtKB-ARBA"/>
</dbReference>
<dbReference type="PROSITE" id="PS50157">
    <property type="entry name" value="ZINC_FINGER_C2H2_2"/>
    <property type="match status" value="1"/>
</dbReference>
<dbReference type="PANTHER" id="PTHR13182">
    <property type="entry name" value="ZINC FINGER PROTEIN 622"/>
    <property type="match status" value="1"/>
</dbReference>
<dbReference type="AlphaFoldDB" id="A0ABD0LK31"/>
<dbReference type="InterPro" id="IPR041661">
    <property type="entry name" value="ZN622/Rei1/Reh1_Znf-C2H2"/>
</dbReference>
<evidence type="ECO:0000256" key="3">
    <source>
        <dbReference type="ARBA" id="ARBA00022517"/>
    </source>
</evidence>
<comment type="similarity">
    <text evidence="8">Belongs to the REI1 family.</text>
</comment>
<evidence type="ECO:0000256" key="7">
    <source>
        <dbReference type="ARBA" id="ARBA00022833"/>
    </source>
</evidence>
<dbReference type="Pfam" id="PF12171">
    <property type="entry name" value="zf-C2H2_jaz"/>
    <property type="match status" value="1"/>
</dbReference>
<comment type="caution">
    <text evidence="12">The sequence shown here is derived from an EMBL/GenBank/DDBJ whole genome shotgun (WGS) entry which is preliminary data.</text>
</comment>
<dbReference type="Proteomes" id="UP001519460">
    <property type="component" value="Unassembled WGS sequence"/>
</dbReference>
<comment type="subcellular location">
    <subcellularLocation>
        <location evidence="1">Cytoplasm</location>
    </subcellularLocation>
</comment>
<name>A0ABD0LK31_9CAEN</name>
<evidence type="ECO:0000259" key="11">
    <source>
        <dbReference type="PROSITE" id="PS50157"/>
    </source>
</evidence>
<keyword evidence="5" id="KW-0677">Repeat</keyword>
<evidence type="ECO:0000256" key="4">
    <source>
        <dbReference type="ARBA" id="ARBA00022723"/>
    </source>
</evidence>
<keyword evidence="4" id="KW-0479">Metal-binding</keyword>
<dbReference type="InterPro" id="IPR036236">
    <property type="entry name" value="Znf_C2H2_sf"/>
</dbReference>
<accession>A0ABD0LK31</accession>
<dbReference type="Pfam" id="PF12756">
    <property type="entry name" value="zf-C2H2_2"/>
    <property type="match status" value="1"/>
</dbReference>
<evidence type="ECO:0000256" key="2">
    <source>
        <dbReference type="ARBA" id="ARBA00022490"/>
    </source>
</evidence>
<keyword evidence="13" id="KW-1185">Reference proteome</keyword>
<evidence type="ECO:0000256" key="10">
    <source>
        <dbReference type="SAM" id="MobiDB-lite"/>
    </source>
</evidence>
<proteinExistence type="inferred from homology"/>
<gene>
    <name evidence="12" type="ORF">BaRGS_00009322</name>
</gene>
<dbReference type="PROSITE" id="PS00028">
    <property type="entry name" value="ZINC_FINGER_C2H2_1"/>
    <property type="match status" value="2"/>
</dbReference>
<dbReference type="EMBL" id="JACVVK020000044">
    <property type="protein sequence ID" value="KAK7499347.1"/>
    <property type="molecule type" value="Genomic_DNA"/>
</dbReference>
<dbReference type="Gene3D" id="3.30.160.60">
    <property type="entry name" value="Classic Zinc Finger"/>
    <property type="match status" value="1"/>
</dbReference>
<reference evidence="12 13" key="1">
    <citation type="journal article" date="2023" name="Sci. Data">
        <title>Genome assembly of the Korean intertidal mud-creeper Batillaria attramentaria.</title>
        <authorList>
            <person name="Patra A.K."/>
            <person name="Ho P.T."/>
            <person name="Jun S."/>
            <person name="Lee S.J."/>
            <person name="Kim Y."/>
            <person name="Won Y.J."/>
        </authorList>
    </citation>
    <scope>NUCLEOTIDE SEQUENCE [LARGE SCALE GENOMIC DNA]</scope>
    <source>
        <strain evidence="12">Wonlab-2016</strain>
    </source>
</reference>
<feature type="region of interest" description="Disordered" evidence="10">
    <location>
        <begin position="99"/>
        <end position="141"/>
    </location>
</feature>
<dbReference type="InterPro" id="IPR003604">
    <property type="entry name" value="Matrin/U1-like-C_Znf_C2H2"/>
</dbReference>
<evidence type="ECO:0000256" key="5">
    <source>
        <dbReference type="ARBA" id="ARBA00022737"/>
    </source>
</evidence>
<dbReference type="InterPro" id="IPR013087">
    <property type="entry name" value="Znf_C2H2_type"/>
</dbReference>